<dbReference type="SUPFAM" id="SSF52540">
    <property type="entry name" value="P-loop containing nucleoside triphosphate hydrolases"/>
    <property type="match status" value="1"/>
</dbReference>
<evidence type="ECO:0000256" key="12">
    <source>
        <dbReference type="ARBA" id="ARBA00022989"/>
    </source>
</evidence>
<dbReference type="PANTHER" id="PTHR32309:SF13">
    <property type="entry name" value="FERRIC ENTEROBACTIN TRANSPORT PROTEIN FEPE"/>
    <property type="match status" value="1"/>
</dbReference>
<evidence type="ECO:0000259" key="21">
    <source>
        <dbReference type="Pfam" id="PF13807"/>
    </source>
</evidence>
<evidence type="ECO:0000256" key="16">
    <source>
        <dbReference type="SAM" id="Coils"/>
    </source>
</evidence>
<sequence>MPPATNQPVPTDPASPTGFTTTSADSALSEALAVIRKRKWILVACAVIAILYGYYTASTQPIIYTATGRIQIHEANSAATQLMGSVGSQETNLENELGIITSDSLLLNVARNMNLINNPDFMGIRVGKVRDINDPAVRTDVLQRLGNSVNASIIPRTAMIKITCTASRPQLAADIVNQVINAYQQRSFETRFESTKRVSQWLSGQLDDLRQQVETSQEQLIDLQKRLGVLGLGFDATKPPTTQLAVSVDALSTASVSAKVQRILAESRYRVLASSDPDLLESNLDVAGGQSELSKLRSDAAETQASIAELSITLGAKNPKIIALRAHQREVQREVQAEENRLLTEAKQALVAARANEDQTTSALEQQKQESYRLRDDLVEYTLRQRDYEANRTLYESLLSKLRAASIQAGLDSLEIDIVDQALKPAGPSMTPRSTILLRTVLIGLVAGLMIAFTMESLDTGIRSVAEVEQITQLPSLAVIPKVRRLSSDTGSMSVAQSNIGVLATSKSQFSEAFRSLRTSLLLATTGHPPKIILISSSTPGEGKTTVATNLAAILAQRETRVLLIDADLRRPNVHHRFGLNGRVGLSTVLSGGSTLEEATKNVAEIPNLDVLCSGPVPPFPTEMLSSEAMHDLLLHCCTLYTHVVVDSPPILSVTDGVILARQADAIVLVVRHGKSSRNAVRRSRDLLSRSGANVTGVLLNSVDITAPEYHGYYGYSGYSYSNIDSESWESGSTGTGDGGPRNSAAGQGEDKA</sequence>
<keyword evidence="6" id="KW-0997">Cell inner membrane</keyword>
<evidence type="ECO:0000256" key="6">
    <source>
        <dbReference type="ARBA" id="ARBA00022519"/>
    </source>
</evidence>
<feature type="domain" description="Polysaccharide chain length determinant N-terminal" evidence="19">
    <location>
        <begin position="28"/>
        <end position="112"/>
    </location>
</feature>
<dbReference type="AlphaFoldDB" id="I3ZEU5"/>
<keyword evidence="13 18" id="KW-0472">Membrane</keyword>
<dbReference type="CDD" id="cd05387">
    <property type="entry name" value="BY-kinase"/>
    <property type="match status" value="1"/>
</dbReference>
<dbReference type="RefSeq" id="WP_014785332.1">
    <property type="nucleotide sequence ID" value="NC_018014.1"/>
</dbReference>
<evidence type="ECO:0000313" key="23">
    <source>
        <dbReference type="Proteomes" id="UP000006056"/>
    </source>
</evidence>
<feature type="region of interest" description="Disordered" evidence="17">
    <location>
        <begin position="727"/>
        <end position="753"/>
    </location>
</feature>
<dbReference type="GO" id="GO:0042802">
    <property type="term" value="F:identical protein binding"/>
    <property type="evidence" value="ECO:0007669"/>
    <property type="project" value="UniProtKB-ARBA"/>
</dbReference>
<reference evidence="22 23" key="1">
    <citation type="submission" date="2012-06" db="EMBL/GenBank/DDBJ databases">
        <title>Complete genome of Terriglobus roseus DSM 18391.</title>
        <authorList>
            <consortium name="US DOE Joint Genome Institute (JGI-PGF)"/>
            <person name="Lucas S."/>
            <person name="Copeland A."/>
            <person name="Lapidus A."/>
            <person name="Glavina del Rio T."/>
            <person name="Dalin E."/>
            <person name="Tice H."/>
            <person name="Bruce D."/>
            <person name="Goodwin L."/>
            <person name="Pitluck S."/>
            <person name="Peters L."/>
            <person name="Mikhailova N."/>
            <person name="Munk A.C.C."/>
            <person name="Kyrpides N."/>
            <person name="Mavromatis K."/>
            <person name="Ivanova N."/>
            <person name="Brettin T."/>
            <person name="Detter J.C."/>
            <person name="Han C."/>
            <person name="Larimer F."/>
            <person name="Land M."/>
            <person name="Hauser L."/>
            <person name="Markowitz V."/>
            <person name="Cheng J.-F."/>
            <person name="Hugenholtz P."/>
            <person name="Woyke T."/>
            <person name="Wu D."/>
            <person name="Brambilla E."/>
            <person name="Klenk H.-P."/>
            <person name="Eisen J.A."/>
        </authorList>
    </citation>
    <scope>NUCLEOTIDE SEQUENCE [LARGE SCALE GENOMIC DNA]</scope>
    <source>
        <strain evidence="23">DSM 18391 / NRRL B-41598 / KBS 63</strain>
    </source>
</reference>
<feature type="domain" description="Tyrosine-protein kinase G-rich" evidence="21">
    <location>
        <begin position="385"/>
        <end position="454"/>
    </location>
</feature>
<dbReference type="HOGENOM" id="CLU_009912_2_1_0"/>
<comment type="similarity">
    <text evidence="2">Belongs to the CpsD/CapB family.</text>
</comment>
<dbReference type="FunFam" id="3.40.50.300:FF:000527">
    <property type="entry name" value="Tyrosine-protein kinase etk"/>
    <property type="match status" value="1"/>
</dbReference>
<evidence type="ECO:0000256" key="7">
    <source>
        <dbReference type="ARBA" id="ARBA00022679"/>
    </source>
</evidence>
<keyword evidence="9" id="KW-0547">Nucleotide-binding</keyword>
<evidence type="ECO:0000256" key="13">
    <source>
        <dbReference type="ARBA" id="ARBA00023136"/>
    </source>
</evidence>
<keyword evidence="10" id="KW-0418">Kinase</keyword>
<evidence type="ECO:0000256" key="5">
    <source>
        <dbReference type="ARBA" id="ARBA00022475"/>
    </source>
</evidence>
<dbReference type="GO" id="GO:0005886">
    <property type="term" value="C:plasma membrane"/>
    <property type="evidence" value="ECO:0007669"/>
    <property type="project" value="UniProtKB-SubCell"/>
</dbReference>
<evidence type="ECO:0000256" key="1">
    <source>
        <dbReference type="ARBA" id="ARBA00004429"/>
    </source>
</evidence>
<dbReference type="Pfam" id="PF02706">
    <property type="entry name" value="Wzz"/>
    <property type="match status" value="1"/>
</dbReference>
<feature type="coiled-coil region" evidence="16">
    <location>
        <begin position="321"/>
        <end position="370"/>
    </location>
</feature>
<keyword evidence="14" id="KW-0829">Tyrosine-protein kinase</keyword>
<organism evidence="22 23">
    <name type="scientific">Terriglobus roseus (strain DSM 18391 / NRRL B-41598 / KBS 63)</name>
    <dbReference type="NCBI Taxonomy" id="926566"/>
    <lineage>
        <taxon>Bacteria</taxon>
        <taxon>Pseudomonadati</taxon>
        <taxon>Acidobacteriota</taxon>
        <taxon>Terriglobia</taxon>
        <taxon>Terriglobales</taxon>
        <taxon>Acidobacteriaceae</taxon>
        <taxon>Terriglobus</taxon>
    </lineage>
</organism>
<dbReference type="Gene3D" id="3.40.50.300">
    <property type="entry name" value="P-loop containing nucleotide triphosphate hydrolases"/>
    <property type="match status" value="1"/>
</dbReference>
<dbReference type="InterPro" id="IPR005702">
    <property type="entry name" value="Wzc-like_C"/>
</dbReference>
<protein>
    <recommendedName>
        <fullName evidence="4">non-specific protein-tyrosine kinase</fullName>
        <ecNumber evidence="4">2.7.10.2</ecNumber>
    </recommendedName>
</protein>
<comment type="catalytic activity">
    <reaction evidence="15">
        <text>L-tyrosyl-[protein] + ATP = O-phospho-L-tyrosyl-[protein] + ADP + H(+)</text>
        <dbReference type="Rhea" id="RHEA:10596"/>
        <dbReference type="Rhea" id="RHEA-COMP:10136"/>
        <dbReference type="Rhea" id="RHEA-COMP:20101"/>
        <dbReference type="ChEBI" id="CHEBI:15378"/>
        <dbReference type="ChEBI" id="CHEBI:30616"/>
        <dbReference type="ChEBI" id="CHEBI:46858"/>
        <dbReference type="ChEBI" id="CHEBI:61978"/>
        <dbReference type="ChEBI" id="CHEBI:456216"/>
        <dbReference type="EC" id="2.7.10.2"/>
    </reaction>
</comment>
<dbReference type="InterPro" id="IPR027417">
    <property type="entry name" value="P-loop_NTPase"/>
</dbReference>
<keyword evidence="16" id="KW-0175">Coiled coil</keyword>
<evidence type="ECO:0000256" key="11">
    <source>
        <dbReference type="ARBA" id="ARBA00022840"/>
    </source>
</evidence>
<dbReference type="Proteomes" id="UP000006056">
    <property type="component" value="Chromosome"/>
</dbReference>
<evidence type="ECO:0000259" key="20">
    <source>
        <dbReference type="Pfam" id="PF13614"/>
    </source>
</evidence>
<dbReference type="Pfam" id="PF13614">
    <property type="entry name" value="AAA_31"/>
    <property type="match status" value="1"/>
</dbReference>
<comment type="similarity">
    <text evidence="3">Belongs to the etk/wzc family.</text>
</comment>
<feature type="region of interest" description="Disordered" evidence="17">
    <location>
        <begin position="1"/>
        <end position="21"/>
    </location>
</feature>
<dbReference type="GO" id="GO:0005524">
    <property type="term" value="F:ATP binding"/>
    <property type="evidence" value="ECO:0007669"/>
    <property type="project" value="UniProtKB-KW"/>
</dbReference>
<dbReference type="eggNOG" id="COG3206">
    <property type="taxonomic scope" value="Bacteria"/>
</dbReference>
<dbReference type="EMBL" id="CP003379">
    <property type="protein sequence ID" value="AFL87763.1"/>
    <property type="molecule type" value="Genomic_DNA"/>
</dbReference>
<accession>I3ZEU5</accession>
<keyword evidence="11" id="KW-0067">ATP-binding</keyword>
<evidence type="ECO:0000256" key="2">
    <source>
        <dbReference type="ARBA" id="ARBA00007316"/>
    </source>
</evidence>
<dbReference type="EC" id="2.7.10.2" evidence="4"/>
<dbReference type="InterPro" id="IPR003856">
    <property type="entry name" value="LPS_length_determ_N"/>
</dbReference>
<dbReference type="InterPro" id="IPR050445">
    <property type="entry name" value="Bact_polysacc_biosynth/exp"/>
</dbReference>
<gene>
    <name evidence="22" type="ordered locus">Terro_1456</name>
</gene>
<dbReference type="PANTHER" id="PTHR32309">
    <property type="entry name" value="TYROSINE-PROTEIN KINASE"/>
    <property type="match status" value="1"/>
</dbReference>
<proteinExistence type="inferred from homology"/>
<evidence type="ECO:0000256" key="9">
    <source>
        <dbReference type="ARBA" id="ARBA00022741"/>
    </source>
</evidence>
<keyword evidence="12 18" id="KW-1133">Transmembrane helix</keyword>
<dbReference type="STRING" id="926566.Terro_1456"/>
<keyword evidence="23" id="KW-1185">Reference proteome</keyword>
<dbReference type="NCBIfam" id="TIGR01007">
    <property type="entry name" value="eps_fam"/>
    <property type="match status" value="1"/>
</dbReference>
<dbReference type="GO" id="GO:0004715">
    <property type="term" value="F:non-membrane spanning protein tyrosine kinase activity"/>
    <property type="evidence" value="ECO:0007669"/>
    <property type="project" value="UniProtKB-EC"/>
</dbReference>
<keyword evidence="5" id="KW-1003">Cell membrane</keyword>
<dbReference type="InterPro" id="IPR032807">
    <property type="entry name" value="GNVR"/>
</dbReference>
<evidence type="ECO:0000256" key="15">
    <source>
        <dbReference type="ARBA" id="ARBA00051245"/>
    </source>
</evidence>
<name>I3ZEU5_TERRK</name>
<evidence type="ECO:0000256" key="18">
    <source>
        <dbReference type="SAM" id="Phobius"/>
    </source>
</evidence>
<evidence type="ECO:0000256" key="4">
    <source>
        <dbReference type="ARBA" id="ARBA00011903"/>
    </source>
</evidence>
<evidence type="ECO:0000256" key="14">
    <source>
        <dbReference type="ARBA" id="ARBA00023137"/>
    </source>
</evidence>
<dbReference type="KEGG" id="trs:Terro_1456"/>
<feature type="domain" description="AAA" evidence="20">
    <location>
        <begin position="531"/>
        <end position="673"/>
    </location>
</feature>
<evidence type="ECO:0000256" key="3">
    <source>
        <dbReference type="ARBA" id="ARBA00008883"/>
    </source>
</evidence>
<keyword evidence="7" id="KW-0808">Transferase</keyword>
<evidence type="ECO:0000256" key="17">
    <source>
        <dbReference type="SAM" id="MobiDB-lite"/>
    </source>
</evidence>
<dbReference type="InterPro" id="IPR025669">
    <property type="entry name" value="AAA_dom"/>
</dbReference>
<feature type="compositionally biased region" description="Pro residues" evidence="17">
    <location>
        <begin position="1"/>
        <end position="13"/>
    </location>
</feature>
<evidence type="ECO:0000256" key="10">
    <source>
        <dbReference type="ARBA" id="ARBA00022777"/>
    </source>
</evidence>
<dbReference type="eggNOG" id="COG0489">
    <property type="taxonomic scope" value="Bacteria"/>
</dbReference>
<evidence type="ECO:0000313" key="22">
    <source>
        <dbReference type="EMBL" id="AFL87763.1"/>
    </source>
</evidence>
<comment type="subcellular location">
    <subcellularLocation>
        <location evidence="1">Cell inner membrane</location>
        <topology evidence="1">Multi-pass membrane protein</topology>
    </subcellularLocation>
</comment>
<evidence type="ECO:0000256" key="8">
    <source>
        <dbReference type="ARBA" id="ARBA00022692"/>
    </source>
</evidence>
<feature type="transmembrane region" description="Helical" evidence="18">
    <location>
        <begin position="40"/>
        <end position="57"/>
    </location>
</feature>
<dbReference type="Pfam" id="PF13807">
    <property type="entry name" value="GNVR"/>
    <property type="match status" value="1"/>
</dbReference>
<evidence type="ECO:0000259" key="19">
    <source>
        <dbReference type="Pfam" id="PF02706"/>
    </source>
</evidence>
<keyword evidence="8 18" id="KW-0812">Transmembrane</keyword>
<dbReference type="OrthoDB" id="9794577at2"/>